<dbReference type="PANTHER" id="PTHR45648:SF22">
    <property type="entry name" value="GDSL LIPASE_ACYLHYDROLASE FAMILY PROTEIN (AFU_ORTHOLOGUE AFUA_4G14700)"/>
    <property type="match status" value="1"/>
</dbReference>
<dbReference type="InterPro" id="IPR001087">
    <property type="entry name" value="GDSL"/>
</dbReference>
<evidence type="ECO:0000313" key="3">
    <source>
        <dbReference type="Proteomes" id="UP000189670"/>
    </source>
</evidence>
<dbReference type="GO" id="GO:0016788">
    <property type="term" value="F:hydrolase activity, acting on ester bonds"/>
    <property type="evidence" value="ECO:0007669"/>
    <property type="project" value="InterPro"/>
</dbReference>
<dbReference type="Gene3D" id="3.40.50.1110">
    <property type="entry name" value="SGNH hydrolase"/>
    <property type="match status" value="1"/>
</dbReference>
<name>A0A1V1NWE1_9BACT</name>
<protein>
    <submittedName>
        <fullName evidence="2">GDSL family lipase</fullName>
    </submittedName>
</protein>
<proteinExistence type="predicted"/>
<reference evidence="3" key="1">
    <citation type="submission" date="2012-11" db="EMBL/GenBank/DDBJ databases">
        <authorList>
            <person name="Lucero-Rivera Y.E."/>
            <person name="Tovar-Ramirez D."/>
        </authorList>
    </citation>
    <scope>NUCLEOTIDE SEQUENCE [LARGE SCALE GENOMIC DNA]</scope>
    <source>
        <strain evidence="3">Araruama</strain>
    </source>
</reference>
<gene>
    <name evidence="2" type="ORF">OMM_05437</name>
</gene>
<dbReference type="AlphaFoldDB" id="A0A1V1NWE1"/>
<dbReference type="InterPro" id="IPR051058">
    <property type="entry name" value="GDSL_Est/Lipase"/>
</dbReference>
<evidence type="ECO:0000256" key="1">
    <source>
        <dbReference type="ARBA" id="ARBA00022801"/>
    </source>
</evidence>
<dbReference type="CDD" id="cd01846">
    <property type="entry name" value="fatty_acyltransferase_like"/>
    <property type="match status" value="1"/>
</dbReference>
<organism evidence="2 3">
    <name type="scientific">Candidatus Magnetoglobus multicellularis str. Araruama</name>
    <dbReference type="NCBI Taxonomy" id="890399"/>
    <lineage>
        <taxon>Bacteria</taxon>
        <taxon>Pseudomonadati</taxon>
        <taxon>Thermodesulfobacteriota</taxon>
        <taxon>Desulfobacteria</taxon>
        <taxon>Desulfobacterales</taxon>
        <taxon>Desulfobacteraceae</taxon>
        <taxon>Candidatus Magnetoglobus</taxon>
    </lineage>
</organism>
<accession>A0A1V1NWE1</accession>
<dbReference type="EMBL" id="ATBP01001690">
    <property type="protein sequence ID" value="ETR66878.1"/>
    <property type="molecule type" value="Genomic_DNA"/>
</dbReference>
<sequence length="331" mass="37114">MFFLLIIPTSAFALKYKHIVAFGDSLSDHYNLNNYVSEARESMTNGKVWLEYLSQELNVSLDNNAFIGAMTSKHLKDEIQAACDLGQIPQQLGLIGQVEQFIKESHDINADETLFSIWIGSNNLIRYGRGEFGNITPEQMIALAMEDVGVAISKLLEIGATDFIIMNLPDIGKSPWYGSGTPEEVAAATQLAFGYNHALLQTVNLLLKDKPGINLYCFDMVQIMNEIVEKEIFPNTTGTYTVLDEGGFPTDETNGPAENYLFWDGVHPTTKAHEYFAKVVAIRLLHDGYFFLKTELDNAVQQERMKWDLKNDNLIGLEEAIHALKVCSEMK</sequence>
<dbReference type="InterPro" id="IPR036514">
    <property type="entry name" value="SGNH_hydro_sf"/>
</dbReference>
<evidence type="ECO:0000313" key="2">
    <source>
        <dbReference type="EMBL" id="ETR66878.1"/>
    </source>
</evidence>
<dbReference type="SUPFAM" id="SSF52266">
    <property type="entry name" value="SGNH hydrolase"/>
    <property type="match status" value="1"/>
</dbReference>
<keyword evidence="1" id="KW-0378">Hydrolase</keyword>
<comment type="caution">
    <text evidence="2">The sequence shown here is derived from an EMBL/GenBank/DDBJ whole genome shotgun (WGS) entry which is preliminary data.</text>
</comment>
<dbReference type="PANTHER" id="PTHR45648">
    <property type="entry name" value="GDSL LIPASE/ACYLHYDROLASE FAMILY PROTEIN (AFU_ORTHOLOGUE AFUA_4G14700)"/>
    <property type="match status" value="1"/>
</dbReference>
<dbReference type="Proteomes" id="UP000189670">
    <property type="component" value="Unassembled WGS sequence"/>
</dbReference>
<dbReference type="Pfam" id="PF00657">
    <property type="entry name" value="Lipase_GDSL"/>
    <property type="match status" value="1"/>
</dbReference>